<dbReference type="GO" id="GO:0005338">
    <property type="term" value="F:nucleotide-sugar transmembrane transporter activity"/>
    <property type="evidence" value="ECO:0000318"/>
    <property type="project" value="GO_Central"/>
</dbReference>
<evidence type="ECO:0000313" key="7">
    <source>
        <dbReference type="EMBL" id="GAQ81566.1"/>
    </source>
</evidence>
<feature type="transmembrane region" description="Helical" evidence="5">
    <location>
        <begin position="38"/>
        <end position="59"/>
    </location>
</feature>
<dbReference type="PANTHER" id="PTHR11132">
    <property type="entry name" value="SOLUTE CARRIER FAMILY 35"/>
    <property type="match status" value="1"/>
</dbReference>
<feature type="domain" description="Sugar phosphate transporter" evidence="6">
    <location>
        <begin position="20"/>
        <end position="294"/>
    </location>
</feature>
<feature type="transmembrane region" description="Helical" evidence="5">
    <location>
        <begin position="277"/>
        <end position="296"/>
    </location>
</feature>
<feature type="transmembrane region" description="Helical" evidence="5">
    <location>
        <begin position="151"/>
        <end position="173"/>
    </location>
</feature>
<feature type="transmembrane region" description="Helical" evidence="5">
    <location>
        <begin position="216"/>
        <end position="238"/>
    </location>
</feature>
<gene>
    <name evidence="7" type="ORF">KFL_000840090</name>
</gene>
<evidence type="ECO:0000259" key="6">
    <source>
        <dbReference type="Pfam" id="PF03151"/>
    </source>
</evidence>
<dbReference type="GO" id="GO:0055085">
    <property type="term" value="P:transmembrane transport"/>
    <property type="evidence" value="ECO:0000318"/>
    <property type="project" value="GO_Central"/>
</dbReference>
<evidence type="ECO:0000256" key="5">
    <source>
        <dbReference type="SAM" id="Phobius"/>
    </source>
</evidence>
<dbReference type="Proteomes" id="UP000054558">
    <property type="component" value="Unassembled WGS sequence"/>
</dbReference>
<dbReference type="AlphaFoldDB" id="A0A1Y1HYG1"/>
<feature type="transmembrane region" description="Helical" evidence="5">
    <location>
        <begin position="126"/>
        <end position="145"/>
    </location>
</feature>
<keyword evidence="8" id="KW-1185">Reference proteome</keyword>
<dbReference type="OrthoDB" id="5547497at2759"/>
<evidence type="ECO:0000256" key="4">
    <source>
        <dbReference type="ARBA" id="ARBA00023136"/>
    </source>
</evidence>
<feature type="transmembrane region" description="Helical" evidence="5">
    <location>
        <begin position="71"/>
        <end position="93"/>
    </location>
</feature>
<dbReference type="Pfam" id="PF03151">
    <property type="entry name" value="TPT"/>
    <property type="match status" value="1"/>
</dbReference>
<dbReference type="GO" id="GO:0015297">
    <property type="term" value="F:antiporter activity"/>
    <property type="evidence" value="ECO:0000318"/>
    <property type="project" value="GO_Central"/>
</dbReference>
<protein>
    <submittedName>
        <fullName evidence="7">Glucose-6-phosphate/phosphate and phosphoenolpyruvate/phosphate antiporter</fullName>
    </submittedName>
</protein>
<keyword evidence="2 5" id="KW-0812">Transmembrane</keyword>
<feature type="transmembrane region" description="Helical" evidence="5">
    <location>
        <begin position="250"/>
        <end position="271"/>
    </location>
</feature>
<feature type="transmembrane region" description="Helical" evidence="5">
    <location>
        <begin position="7"/>
        <end position="26"/>
    </location>
</feature>
<evidence type="ECO:0000256" key="1">
    <source>
        <dbReference type="ARBA" id="ARBA00004141"/>
    </source>
</evidence>
<keyword evidence="4 5" id="KW-0472">Membrane</keyword>
<dbReference type="InterPro" id="IPR004853">
    <property type="entry name" value="Sugar_P_trans_dom"/>
</dbReference>
<dbReference type="GO" id="GO:0016020">
    <property type="term" value="C:membrane"/>
    <property type="evidence" value="ECO:0007669"/>
    <property type="project" value="UniProtKB-SubCell"/>
</dbReference>
<evidence type="ECO:0000313" key="8">
    <source>
        <dbReference type="Proteomes" id="UP000054558"/>
    </source>
</evidence>
<dbReference type="OMA" id="LCITTNI"/>
<dbReference type="SUPFAM" id="SSF103481">
    <property type="entry name" value="Multidrug resistance efflux transporter EmrE"/>
    <property type="match status" value="1"/>
</dbReference>
<comment type="subcellular location">
    <subcellularLocation>
        <location evidence="1">Membrane</location>
        <topology evidence="1">Multi-pass membrane protein</topology>
    </subcellularLocation>
</comment>
<dbReference type="InterPro" id="IPR050186">
    <property type="entry name" value="TPT_transporter"/>
</dbReference>
<keyword evidence="3 5" id="KW-1133">Transmembrane helix</keyword>
<dbReference type="EMBL" id="DF237033">
    <property type="protein sequence ID" value="GAQ81566.1"/>
    <property type="molecule type" value="Genomic_DNA"/>
</dbReference>
<reference evidence="7 8" key="1">
    <citation type="journal article" date="2014" name="Nat. Commun.">
        <title>Klebsormidium flaccidum genome reveals primary factors for plant terrestrial adaptation.</title>
        <authorList>
            <person name="Hori K."/>
            <person name="Maruyama F."/>
            <person name="Fujisawa T."/>
            <person name="Togashi T."/>
            <person name="Yamamoto N."/>
            <person name="Seo M."/>
            <person name="Sato S."/>
            <person name="Yamada T."/>
            <person name="Mori H."/>
            <person name="Tajima N."/>
            <person name="Moriyama T."/>
            <person name="Ikeuchi M."/>
            <person name="Watanabe M."/>
            <person name="Wada H."/>
            <person name="Kobayashi K."/>
            <person name="Saito M."/>
            <person name="Masuda T."/>
            <person name="Sasaki-Sekimoto Y."/>
            <person name="Mashiguchi K."/>
            <person name="Awai K."/>
            <person name="Shimojima M."/>
            <person name="Masuda S."/>
            <person name="Iwai M."/>
            <person name="Nobusawa T."/>
            <person name="Narise T."/>
            <person name="Kondo S."/>
            <person name="Saito H."/>
            <person name="Sato R."/>
            <person name="Murakawa M."/>
            <person name="Ihara Y."/>
            <person name="Oshima-Yamada Y."/>
            <person name="Ohtaka K."/>
            <person name="Satoh M."/>
            <person name="Sonobe K."/>
            <person name="Ishii M."/>
            <person name="Ohtani R."/>
            <person name="Kanamori-Sato M."/>
            <person name="Honoki R."/>
            <person name="Miyazaki D."/>
            <person name="Mochizuki H."/>
            <person name="Umetsu J."/>
            <person name="Higashi K."/>
            <person name="Shibata D."/>
            <person name="Kamiya Y."/>
            <person name="Sato N."/>
            <person name="Nakamura Y."/>
            <person name="Tabata S."/>
            <person name="Ida S."/>
            <person name="Kurokawa K."/>
            <person name="Ohta H."/>
        </authorList>
    </citation>
    <scope>NUCLEOTIDE SEQUENCE [LARGE SCALE GENOMIC DNA]</scope>
    <source>
        <strain evidence="7 8">NIES-2285</strain>
    </source>
</reference>
<evidence type="ECO:0000256" key="3">
    <source>
        <dbReference type="ARBA" id="ARBA00022989"/>
    </source>
</evidence>
<organism evidence="7 8">
    <name type="scientific">Klebsormidium nitens</name>
    <name type="common">Green alga</name>
    <name type="synonym">Ulothrix nitens</name>
    <dbReference type="NCBI Taxonomy" id="105231"/>
    <lineage>
        <taxon>Eukaryota</taxon>
        <taxon>Viridiplantae</taxon>
        <taxon>Streptophyta</taxon>
        <taxon>Klebsormidiophyceae</taxon>
        <taxon>Klebsormidiales</taxon>
        <taxon>Klebsormidiaceae</taxon>
        <taxon>Klebsormidium</taxon>
    </lineage>
</organism>
<evidence type="ECO:0000256" key="2">
    <source>
        <dbReference type="ARBA" id="ARBA00022692"/>
    </source>
</evidence>
<proteinExistence type="predicted"/>
<accession>A0A1Y1HYG1</accession>
<name>A0A1Y1HYG1_KLENI</name>
<dbReference type="InterPro" id="IPR037185">
    <property type="entry name" value="EmrE-like"/>
</dbReference>
<sequence>MEKRKLLSDVGVWALNIGSSVGIIFANKQVLSVFDFKFATSLTAMHFLVTSLAGALGKASGGVMSSGKTVPFWDILLFTVMANCSIVGMNVSLMLNSVGFYQISKLSMIPVSCVFEYLIHGKTFSAEVKASIAVVLLGVGVVTVTDLNVNFAGLLTAVIAVVSTSLQQIFIGSLQKKHGVTSFELLGKVAPIQAVTLTVMGPFVDYFLTSRRVIDYPFSVPALMFIGLSCVLAVFCNISQFMCIGRFSAVTFQVVGHIKTVLILFLGWAVFHQAMSLKNVGGIVLAIAGMLGYSWALEYGGKSKLQPESVIRAAATNAIKRVINAGDAKEDGETSPMLLQRVNSGELRMVDDSKV</sequence>
<dbReference type="GO" id="GO:0005794">
    <property type="term" value="C:Golgi apparatus"/>
    <property type="evidence" value="ECO:0000318"/>
    <property type="project" value="GO_Central"/>
</dbReference>
<keyword evidence="7" id="KW-0670">Pyruvate</keyword>